<gene>
    <name evidence="5" type="ORF">BC938DRAFT_482073</name>
</gene>
<dbReference type="PROSITE" id="PS00194">
    <property type="entry name" value="THIOREDOXIN_1"/>
    <property type="match status" value="1"/>
</dbReference>
<dbReference type="Proteomes" id="UP000274822">
    <property type="component" value="Unassembled WGS sequence"/>
</dbReference>
<dbReference type="InterPro" id="IPR036249">
    <property type="entry name" value="Thioredoxin-like_sf"/>
</dbReference>
<keyword evidence="2" id="KW-0732">Signal</keyword>
<name>A0A433QER8_9FUNG</name>
<evidence type="ECO:0000256" key="2">
    <source>
        <dbReference type="ARBA" id="ARBA00022729"/>
    </source>
</evidence>
<accession>A0A433QER8</accession>
<dbReference type="PANTHER" id="PTHR45672">
    <property type="entry name" value="PROTEIN DISULFIDE-ISOMERASE C17H9.14C-RELATED"/>
    <property type="match status" value="1"/>
</dbReference>
<dbReference type="GO" id="GO:0006457">
    <property type="term" value="P:protein folding"/>
    <property type="evidence" value="ECO:0007669"/>
    <property type="project" value="TreeGrafter"/>
</dbReference>
<feature type="region of interest" description="Disordered" evidence="3">
    <location>
        <begin position="136"/>
        <end position="161"/>
    </location>
</feature>
<dbReference type="Gene3D" id="3.40.30.10">
    <property type="entry name" value="Glutaredoxin"/>
    <property type="match status" value="1"/>
</dbReference>
<comment type="caution">
    <text evidence="5">The sequence shown here is derived from an EMBL/GenBank/DDBJ whole genome shotgun (WGS) entry which is preliminary data.</text>
</comment>
<evidence type="ECO:0000256" key="3">
    <source>
        <dbReference type="SAM" id="MobiDB-lite"/>
    </source>
</evidence>
<dbReference type="InterPro" id="IPR051063">
    <property type="entry name" value="PDI"/>
</dbReference>
<dbReference type="InterPro" id="IPR013766">
    <property type="entry name" value="Thioredoxin_domain"/>
</dbReference>
<dbReference type="PANTHER" id="PTHR45672:SF3">
    <property type="entry name" value="THIOREDOXIN DOMAIN-CONTAINING PROTEIN 5"/>
    <property type="match status" value="1"/>
</dbReference>
<dbReference type="AlphaFoldDB" id="A0A433QER8"/>
<sequence length="233" mass="25930">MSRASLRRILMISRRPAFGLSSISPPIAVIAKNSVYLSFPMHPHRHFTPSLRAKIPDLSAPGIPLVKGFAHTLIFAISSQRPRGGHTQLLLGQGRLFDSRSYRDGQEVDTFLGDRSIESISAYIETSAVKYRLPGKVTDRTDPDAAPLALPQKDEPSEVPNPDGLTVALTSATFQSEVFNRPDRHWFIKMYAPWCGHCKNLMPVWDQLAKQLKGKVNIGKVDCTVHKGEACWE</sequence>
<dbReference type="InterPro" id="IPR017937">
    <property type="entry name" value="Thioredoxin_CS"/>
</dbReference>
<dbReference type="SUPFAM" id="SSF52833">
    <property type="entry name" value="Thioredoxin-like"/>
    <property type="match status" value="1"/>
</dbReference>
<evidence type="ECO:0000256" key="1">
    <source>
        <dbReference type="ARBA" id="ARBA00006347"/>
    </source>
</evidence>
<dbReference type="CDD" id="cd02961">
    <property type="entry name" value="PDI_a_family"/>
    <property type="match status" value="1"/>
</dbReference>
<protein>
    <recommendedName>
        <fullName evidence="4">Thioredoxin domain-containing protein</fullName>
    </recommendedName>
</protein>
<feature type="domain" description="Thioredoxin" evidence="4">
    <location>
        <begin position="148"/>
        <end position="233"/>
    </location>
</feature>
<dbReference type="GO" id="GO:0005783">
    <property type="term" value="C:endoplasmic reticulum"/>
    <property type="evidence" value="ECO:0007669"/>
    <property type="project" value="TreeGrafter"/>
</dbReference>
<keyword evidence="6" id="KW-1185">Reference proteome</keyword>
<evidence type="ECO:0000313" key="6">
    <source>
        <dbReference type="Proteomes" id="UP000274822"/>
    </source>
</evidence>
<reference evidence="5 6" key="1">
    <citation type="journal article" date="2018" name="New Phytol.">
        <title>Phylogenomics of Endogonaceae and evolution of mycorrhizas within Mucoromycota.</title>
        <authorList>
            <person name="Chang Y."/>
            <person name="Desiro A."/>
            <person name="Na H."/>
            <person name="Sandor L."/>
            <person name="Lipzen A."/>
            <person name="Clum A."/>
            <person name="Barry K."/>
            <person name="Grigoriev I.V."/>
            <person name="Martin F.M."/>
            <person name="Stajich J.E."/>
            <person name="Smith M.E."/>
            <person name="Bonito G."/>
            <person name="Spatafora J.W."/>
        </authorList>
    </citation>
    <scope>NUCLEOTIDE SEQUENCE [LARGE SCALE GENOMIC DNA]</scope>
    <source>
        <strain evidence="5 6">AD002</strain>
    </source>
</reference>
<proteinExistence type="inferred from homology"/>
<dbReference type="GO" id="GO:0003756">
    <property type="term" value="F:protein disulfide isomerase activity"/>
    <property type="evidence" value="ECO:0007669"/>
    <property type="project" value="TreeGrafter"/>
</dbReference>
<comment type="similarity">
    <text evidence="1">Belongs to the protein disulfide isomerase family.</text>
</comment>
<dbReference type="EMBL" id="RBNJ01006823">
    <property type="protein sequence ID" value="RUS28282.1"/>
    <property type="molecule type" value="Genomic_DNA"/>
</dbReference>
<organism evidence="5 6">
    <name type="scientific">Jimgerdemannia flammicorona</name>
    <dbReference type="NCBI Taxonomy" id="994334"/>
    <lineage>
        <taxon>Eukaryota</taxon>
        <taxon>Fungi</taxon>
        <taxon>Fungi incertae sedis</taxon>
        <taxon>Mucoromycota</taxon>
        <taxon>Mucoromycotina</taxon>
        <taxon>Endogonomycetes</taxon>
        <taxon>Endogonales</taxon>
        <taxon>Endogonaceae</taxon>
        <taxon>Jimgerdemannia</taxon>
    </lineage>
</organism>
<evidence type="ECO:0000313" key="5">
    <source>
        <dbReference type="EMBL" id="RUS28282.1"/>
    </source>
</evidence>
<dbReference type="Pfam" id="PF00085">
    <property type="entry name" value="Thioredoxin"/>
    <property type="match status" value="1"/>
</dbReference>
<evidence type="ECO:0000259" key="4">
    <source>
        <dbReference type="PROSITE" id="PS51352"/>
    </source>
</evidence>
<dbReference type="PROSITE" id="PS51352">
    <property type="entry name" value="THIOREDOXIN_2"/>
    <property type="match status" value="1"/>
</dbReference>